<dbReference type="FunCoup" id="F1A3K3">
    <property type="interactions" value="937"/>
</dbReference>
<name>F1A3K3_DICPU</name>
<dbReference type="OMA" id="ADYIWIS"/>
<dbReference type="PANTHER" id="PTHR34411:SF7">
    <property type="match status" value="1"/>
</dbReference>
<feature type="signal peptide" evidence="1">
    <location>
        <begin position="1"/>
        <end position="20"/>
    </location>
</feature>
<keyword evidence="3" id="KW-1185">Reference proteome</keyword>
<protein>
    <submittedName>
        <fullName evidence="2">Uncharacterized protein</fullName>
    </submittedName>
</protein>
<dbReference type="InterPro" id="IPR040405">
    <property type="entry name" value="DDB_G0275255-like"/>
</dbReference>
<gene>
    <name evidence="2" type="ORF">DICPUDRAFT_58924</name>
</gene>
<dbReference type="AlphaFoldDB" id="F1A3K3"/>
<dbReference type="KEGG" id="dpp:DICPUDRAFT_58924"/>
<dbReference type="VEuPathDB" id="AmoebaDB:DICPUDRAFT_58924"/>
<dbReference type="OrthoDB" id="18792at2759"/>
<evidence type="ECO:0000256" key="1">
    <source>
        <dbReference type="SAM" id="SignalP"/>
    </source>
</evidence>
<dbReference type="PANTHER" id="PTHR34411">
    <property type="entry name" value="DUF6748 DOMAIN-CONTAINING PROTEIN-RELATED"/>
    <property type="match status" value="1"/>
</dbReference>
<dbReference type="GeneID" id="10506326"/>
<accession>F1A3K3</accession>
<dbReference type="EMBL" id="GL871463">
    <property type="protein sequence ID" value="EGC29228.1"/>
    <property type="molecule type" value="Genomic_DNA"/>
</dbReference>
<dbReference type="Proteomes" id="UP000001064">
    <property type="component" value="Unassembled WGS sequence"/>
</dbReference>
<dbReference type="RefSeq" id="XP_003294250.1">
    <property type="nucleotide sequence ID" value="XM_003294202.1"/>
</dbReference>
<sequence length="262" mass="30147">MHILKCLLVFCMIYITVAKAKYYGAEYQELKCPTNSNQLCPVYKIYELGSNNNAFKLDFANYQNRLGKNFNPYEIIVSGSFVDGYFQMDQVFRMMVHPGRAFEYSNNDKFYTIKNDTIIQLNSDINKIGIESMFNTYKDDIPFFHNEWLNLKLSSGDSVYTTISNHIDNGAGQVQVDYVWVSIPDVPKCLKQNDGCQFPFILQPTYERDANRCLIFKGCVRILKNPFCILETDIKGCPAGYKKVSFSNKDGCSKNYCDPSFL</sequence>
<reference evidence="3" key="1">
    <citation type="journal article" date="2011" name="Genome Biol.">
        <title>Comparative genomics of the social amoebae Dictyostelium discoideum and Dictyostelium purpureum.</title>
        <authorList>
            <consortium name="US DOE Joint Genome Institute (JGI-PGF)"/>
            <person name="Sucgang R."/>
            <person name="Kuo A."/>
            <person name="Tian X."/>
            <person name="Salerno W."/>
            <person name="Parikh A."/>
            <person name="Feasley C.L."/>
            <person name="Dalin E."/>
            <person name="Tu H."/>
            <person name="Huang E."/>
            <person name="Barry K."/>
            <person name="Lindquist E."/>
            <person name="Shapiro H."/>
            <person name="Bruce D."/>
            <person name="Schmutz J."/>
            <person name="Salamov A."/>
            <person name="Fey P."/>
            <person name="Gaudet P."/>
            <person name="Anjard C."/>
            <person name="Babu M.M."/>
            <person name="Basu S."/>
            <person name="Bushmanova Y."/>
            <person name="van der Wel H."/>
            <person name="Katoh-Kurasawa M."/>
            <person name="Dinh C."/>
            <person name="Coutinho P.M."/>
            <person name="Saito T."/>
            <person name="Elias M."/>
            <person name="Schaap P."/>
            <person name="Kay R.R."/>
            <person name="Henrissat B."/>
            <person name="Eichinger L."/>
            <person name="Rivero F."/>
            <person name="Putnam N.H."/>
            <person name="West C.M."/>
            <person name="Loomis W.F."/>
            <person name="Chisholm R.L."/>
            <person name="Shaulsky G."/>
            <person name="Strassmann J.E."/>
            <person name="Queller D.C."/>
            <person name="Kuspa A."/>
            <person name="Grigoriev I.V."/>
        </authorList>
    </citation>
    <scope>NUCLEOTIDE SEQUENCE [LARGE SCALE GENOMIC DNA]</scope>
    <source>
        <strain evidence="3">QSDP1</strain>
    </source>
</reference>
<keyword evidence="1" id="KW-0732">Signal</keyword>
<dbReference type="eggNOG" id="ENOG502RHGT">
    <property type="taxonomic scope" value="Eukaryota"/>
</dbReference>
<proteinExistence type="predicted"/>
<evidence type="ECO:0000313" key="2">
    <source>
        <dbReference type="EMBL" id="EGC29228.1"/>
    </source>
</evidence>
<evidence type="ECO:0000313" key="3">
    <source>
        <dbReference type="Proteomes" id="UP000001064"/>
    </source>
</evidence>
<feature type="chain" id="PRO_5003263063" evidence="1">
    <location>
        <begin position="21"/>
        <end position="262"/>
    </location>
</feature>
<dbReference type="InParanoid" id="F1A3K3"/>
<organism evidence="2 3">
    <name type="scientific">Dictyostelium purpureum</name>
    <name type="common">Slime mold</name>
    <dbReference type="NCBI Taxonomy" id="5786"/>
    <lineage>
        <taxon>Eukaryota</taxon>
        <taxon>Amoebozoa</taxon>
        <taxon>Evosea</taxon>
        <taxon>Eumycetozoa</taxon>
        <taxon>Dictyostelia</taxon>
        <taxon>Dictyosteliales</taxon>
        <taxon>Dictyosteliaceae</taxon>
        <taxon>Dictyostelium</taxon>
    </lineage>
</organism>